<evidence type="ECO:0000256" key="1">
    <source>
        <dbReference type="ARBA" id="ARBA00022490"/>
    </source>
</evidence>
<evidence type="ECO:0000313" key="7">
    <source>
        <dbReference type="EMBL" id="OJG15463.1"/>
    </source>
</evidence>
<organism evidence="7 8">
    <name type="scientific">Enterococcus canintestini</name>
    <dbReference type="NCBI Taxonomy" id="317010"/>
    <lineage>
        <taxon>Bacteria</taxon>
        <taxon>Bacillati</taxon>
        <taxon>Bacillota</taxon>
        <taxon>Bacilli</taxon>
        <taxon>Lactobacillales</taxon>
        <taxon>Enterococcaceae</taxon>
        <taxon>Enterococcus</taxon>
    </lineage>
</organism>
<dbReference type="EMBL" id="JXKG01000007">
    <property type="protein sequence ID" value="OJG15463.1"/>
    <property type="molecule type" value="Genomic_DNA"/>
</dbReference>
<keyword evidence="1" id="KW-0963">Cytoplasm</keyword>
<gene>
    <name evidence="7" type="ORF">RU96_GL002276</name>
</gene>
<keyword evidence="5" id="KW-0234">DNA repair</keyword>
<dbReference type="GO" id="GO:0004518">
    <property type="term" value="F:nuclease activity"/>
    <property type="evidence" value="ECO:0007669"/>
    <property type="project" value="UniProtKB-KW"/>
</dbReference>
<dbReference type="PANTHER" id="PTHR30562:SF1">
    <property type="entry name" value="UVRABC SYSTEM PROTEIN C"/>
    <property type="match status" value="1"/>
</dbReference>
<dbReference type="PROSITE" id="PS50164">
    <property type="entry name" value="GIY_YIG"/>
    <property type="match status" value="1"/>
</dbReference>
<keyword evidence="3" id="KW-0228">DNA excision</keyword>
<dbReference type="InterPro" id="IPR035901">
    <property type="entry name" value="GIY-YIG_endonuc_sf"/>
</dbReference>
<evidence type="ECO:0000256" key="5">
    <source>
        <dbReference type="ARBA" id="ARBA00023204"/>
    </source>
</evidence>
<dbReference type="SMART" id="SM00465">
    <property type="entry name" value="GIYc"/>
    <property type="match status" value="1"/>
</dbReference>
<dbReference type="GO" id="GO:0009380">
    <property type="term" value="C:excinuclease repair complex"/>
    <property type="evidence" value="ECO:0007669"/>
    <property type="project" value="TreeGrafter"/>
</dbReference>
<protein>
    <recommendedName>
        <fullName evidence="6">GIY-YIG domain-containing protein</fullName>
    </recommendedName>
</protein>
<dbReference type="PANTHER" id="PTHR30562">
    <property type="entry name" value="UVRC/OXIDOREDUCTASE"/>
    <property type="match status" value="1"/>
</dbReference>
<evidence type="ECO:0000256" key="3">
    <source>
        <dbReference type="ARBA" id="ARBA00022769"/>
    </source>
</evidence>
<dbReference type="STRING" id="317010.RU96_GL002276"/>
<sequence length="314" mass="37123">MSFLRYTKPTKMIKRDENMTLQDKLKRLPTTPGIYLMKDIHGDVIYVGKAKNLKQRVRSYFQKNQQHSKKVQRMIFNIADLEVRLVETELDALLLECRLIQEIHPHYNRIMNYYQNYCYVDFSAAKMQLTPTSTNTSFGPFRQYKKLPQILSILAETYLLPGTNRVTQQMIRQQLPEVETIPLATRFSNCQSFFAGKETTFFTLLNQRIAYSANQQNFEHAQLLKEQLELCQHFYHYIKQRTDFCQQQQLLLKIPVTEEKQKIYFIAYGQIVKTEILKNDQPVVFPPGDFSSQPLEKADVDPLDILRSYYTQHH</sequence>
<keyword evidence="2" id="KW-0227">DNA damage</keyword>
<evidence type="ECO:0000259" key="6">
    <source>
        <dbReference type="PROSITE" id="PS50164"/>
    </source>
</evidence>
<name>A0A1L8R6S6_9ENTE</name>
<dbReference type="InterPro" id="IPR050066">
    <property type="entry name" value="UvrABC_protein_C"/>
</dbReference>
<accession>A0A1L8R6S6</accession>
<dbReference type="Gene3D" id="3.40.1440.10">
    <property type="entry name" value="GIY-YIG endonuclease"/>
    <property type="match status" value="1"/>
</dbReference>
<evidence type="ECO:0000313" key="8">
    <source>
        <dbReference type="Proteomes" id="UP000182835"/>
    </source>
</evidence>
<evidence type="ECO:0000256" key="4">
    <source>
        <dbReference type="ARBA" id="ARBA00022881"/>
    </source>
</evidence>
<dbReference type="InterPro" id="IPR047296">
    <property type="entry name" value="GIY-YIG_UvrC_Cho"/>
</dbReference>
<dbReference type="Pfam" id="PF01541">
    <property type="entry name" value="GIY-YIG"/>
    <property type="match status" value="1"/>
</dbReference>
<comment type="caution">
    <text evidence="7">The sequence shown here is derived from an EMBL/GenBank/DDBJ whole genome shotgun (WGS) entry which is preliminary data.</text>
</comment>
<dbReference type="CDD" id="cd10434">
    <property type="entry name" value="GIY-YIG_UvrC_Cho"/>
    <property type="match status" value="1"/>
</dbReference>
<dbReference type="GO" id="GO:0006289">
    <property type="term" value="P:nucleotide-excision repair"/>
    <property type="evidence" value="ECO:0007669"/>
    <property type="project" value="InterPro"/>
</dbReference>
<keyword evidence="4" id="KW-0267">Excision nuclease</keyword>
<dbReference type="AlphaFoldDB" id="A0A1L8R6S6"/>
<dbReference type="InterPro" id="IPR000305">
    <property type="entry name" value="GIY-YIG_endonuc"/>
</dbReference>
<proteinExistence type="predicted"/>
<evidence type="ECO:0000256" key="2">
    <source>
        <dbReference type="ARBA" id="ARBA00022763"/>
    </source>
</evidence>
<reference evidence="7 8" key="1">
    <citation type="submission" date="2014-12" db="EMBL/GenBank/DDBJ databases">
        <title>Draft genome sequences of 29 type strains of Enterococci.</title>
        <authorList>
            <person name="Zhong Z."/>
            <person name="Sun Z."/>
            <person name="Liu W."/>
            <person name="Zhang W."/>
            <person name="Zhang H."/>
        </authorList>
    </citation>
    <scope>NUCLEOTIDE SEQUENCE [LARGE SCALE GENOMIC DNA]</scope>
    <source>
        <strain evidence="7 8">DSM 21207</strain>
    </source>
</reference>
<feature type="domain" description="GIY-YIG" evidence="6">
    <location>
        <begin position="30"/>
        <end position="109"/>
    </location>
</feature>
<dbReference type="FunFam" id="3.40.1440.10:FF:000001">
    <property type="entry name" value="UvrABC system protein C"/>
    <property type="match status" value="1"/>
</dbReference>
<dbReference type="Proteomes" id="UP000182835">
    <property type="component" value="Unassembled WGS sequence"/>
</dbReference>
<dbReference type="SUPFAM" id="SSF82771">
    <property type="entry name" value="GIY-YIG endonuclease"/>
    <property type="match status" value="1"/>
</dbReference>